<dbReference type="Proteomes" id="UP000503009">
    <property type="component" value="Segment"/>
</dbReference>
<organism evidence="1 2">
    <name type="scientific">CRESS virus sp. cta0f7</name>
    <dbReference type="NCBI Taxonomy" id="2656680"/>
    <lineage>
        <taxon>Viruses</taxon>
        <taxon>Monodnaviria</taxon>
        <taxon>Shotokuvirae</taxon>
        <taxon>Cressdnaviricota</taxon>
        <taxon>Arfiviricetes</taxon>
        <taxon>Saturnivirales</taxon>
        <taxon>Kanorauviridae</taxon>
        <taxon>Ninurtavirus</taxon>
        <taxon>Ninurtavirus bowris</taxon>
    </lineage>
</organism>
<evidence type="ECO:0000313" key="2">
    <source>
        <dbReference type="Proteomes" id="UP000503009"/>
    </source>
</evidence>
<evidence type="ECO:0000313" key="1">
    <source>
        <dbReference type="EMBL" id="QGH72924.1"/>
    </source>
</evidence>
<accession>A0A5Q2W9I2</accession>
<reference evidence="1 2" key="1">
    <citation type="submission" date="2019-10" db="EMBL/GenBank/DDBJ databases">
        <title>Florida's Freshwater Springs.</title>
        <authorList>
            <person name="Malki K."/>
            <person name="Breitbart M."/>
        </authorList>
    </citation>
    <scope>NUCLEOTIDE SEQUENCE [LARGE SCALE GENOMIC DNA]</scope>
    <source>
        <strain evidence="1">Cta0f7</strain>
    </source>
</reference>
<dbReference type="EMBL" id="MN582083">
    <property type="protein sequence ID" value="QGH72924.1"/>
    <property type="molecule type" value="Genomic_DNA"/>
</dbReference>
<name>A0A5Q2W9I2_9VIRU</name>
<protein>
    <submittedName>
        <fullName evidence="1">Putative capsid protein</fullName>
    </submittedName>
</protein>
<sequence length="613" mass="66646">MKRRYEYFTDSEGGYDSHYYLSTDSGTSYGSAVGDAWRKHTRKRMKRREVRSAYGSFGPRPHTRGEAAQEELLIPERVQKRKRRMDDGIRNKKRQKKLDRLVRLAQQDTTSGSSDWSEVAGNVGYVANSVQAGRTIGGLAGLAIGGPLGEGIGEVGGAVIGAAASLKRIHDNQMELAQKKMGSKVVNKRVDKSAMSVKGKAKVKRAKPVKVSPYLRKAIKQVSAGMEAKGLYKRSFQGLVGYASALGTVAIDYSATAAMMNGSQIGAYVPAGRFKIMGHKSLWNALAQRTNGTTTFSMLDNCDLNFFTPGKIWHAASVLFNNKLENANCYNPVGNLTQMTSVAIPTFGNPVLSPNGLKINVLNSYATLNFRNLGARNVFVDVYECVTTVKYPTDNPLVELIDVALNTQDSASVKVTVGCWEGRGAGTYLDGNQFKYITDPNTDGIAIAKANGWKWKYKKHSMMLSPGENCAHTVKGPSGMFDFQKTLNVDTAVFSMNAHGNWSKHLIVTVKPEATMRTSVNDGTHFIPAVADVAALFGLVSVDVTEVLKIAVPEIAGFINPVDQTAGTVQPLNLKKKRYQLTNIGTVINDAVADITATSEFNPVATQANQLYN</sequence>
<keyword evidence="2" id="KW-1185">Reference proteome</keyword>
<proteinExistence type="predicted"/>